<evidence type="ECO:0000259" key="11">
    <source>
        <dbReference type="Pfam" id="PF23598"/>
    </source>
</evidence>
<keyword evidence="2" id="KW-0433">Leucine-rich repeat</keyword>
<evidence type="ECO:0000256" key="2">
    <source>
        <dbReference type="ARBA" id="ARBA00022614"/>
    </source>
</evidence>
<keyword evidence="4" id="KW-0547">Nucleotide-binding</keyword>
<dbReference type="PRINTS" id="PR00364">
    <property type="entry name" value="DISEASERSIST"/>
</dbReference>
<reference evidence="12" key="1">
    <citation type="submission" date="2018-01" db="EMBL/GenBank/DDBJ databases">
        <authorList>
            <person name="Mao J.F."/>
        </authorList>
    </citation>
    <scope>NUCLEOTIDE SEQUENCE</scope>
    <source>
        <strain evidence="12">Huo1</strain>
        <tissue evidence="12">Leaf</tissue>
    </source>
</reference>
<dbReference type="FunFam" id="1.10.10.10:FF:000322">
    <property type="entry name" value="Probable disease resistance protein At1g63360"/>
    <property type="match status" value="1"/>
</dbReference>
<dbReference type="InterPro" id="IPR042197">
    <property type="entry name" value="Apaf_helical"/>
</dbReference>
<dbReference type="InterPro" id="IPR058922">
    <property type="entry name" value="WHD_DRP"/>
</dbReference>
<dbReference type="Pfam" id="PF23559">
    <property type="entry name" value="WHD_DRP"/>
    <property type="match status" value="1"/>
</dbReference>
<dbReference type="EMBL" id="PNBA02000019">
    <property type="protein sequence ID" value="KAG6391137.1"/>
    <property type="molecule type" value="Genomic_DNA"/>
</dbReference>
<dbReference type="PANTHER" id="PTHR23155">
    <property type="entry name" value="DISEASE RESISTANCE PROTEIN RP"/>
    <property type="match status" value="1"/>
</dbReference>
<dbReference type="InterPro" id="IPR041118">
    <property type="entry name" value="Rx_N"/>
</dbReference>
<dbReference type="FunFam" id="3.40.50.300:FF:001091">
    <property type="entry name" value="Probable disease resistance protein At1g61300"/>
    <property type="match status" value="1"/>
</dbReference>
<dbReference type="Gene3D" id="3.80.10.10">
    <property type="entry name" value="Ribonuclease Inhibitor"/>
    <property type="match status" value="1"/>
</dbReference>
<dbReference type="PANTHER" id="PTHR23155:SF1193">
    <property type="entry name" value="DISEASE RESISTANCE PROTEIN RPP13-RELATED"/>
    <property type="match status" value="1"/>
</dbReference>
<evidence type="ECO:0000259" key="8">
    <source>
        <dbReference type="Pfam" id="PF00931"/>
    </source>
</evidence>
<organism evidence="12">
    <name type="scientific">Salvia splendens</name>
    <name type="common">Scarlet sage</name>
    <dbReference type="NCBI Taxonomy" id="180675"/>
    <lineage>
        <taxon>Eukaryota</taxon>
        <taxon>Viridiplantae</taxon>
        <taxon>Streptophyta</taxon>
        <taxon>Embryophyta</taxon>
        <taxon>Tracheophyta</taxon>
        <taxon>Spermatophyta</taxon>
        <taxon>Magnoliopsida</taxon>
        <taxon>eudicotyledons</taxon>
        <taxon>Gunneridae</taxon>
        <taxon>Pentapetalae</taxon>
        <taxon>asterids</taxon>
        <taxon>lamiids</taxon>
        <taxon>Lamiales</taxon>
        <taxon>Lamiaceae</taxon>
        <taxon>Nepetoideae</taxon>
        <taxon>Mentheae</taxon>
        <taxon>Salviinae</taxon>
        <taxon>Salvia</taxon>
        <taxon>Salvia subgen. Calosphace</taxon>
        <taxon>core Calosphace</taxon>
    </lineage>
</organism>
<evidence type="ECO:0000256" key="4">
    <source>
        <dbReference type="ARBA" id="ARBA00022741"/>
    </source>
</evidence>
<feature type="domain" description="Disease resistance R13L4/SHOC-2-like LRR" evidence="11">
    <location>
        <begin position="534"/>
        <end position="859"/>
    </location>
</feature>
<dbReference type="InterPro" id="IPR044974">
    <property type="entry name" value="Disease_R_plants"/>
</dbReference>
<dbReference type="InterPro" id="IPR032675">
    <property type="entry name" value="LRR_dom_sf"/>
</dbReference>
<dbReference type="Pfam" id="PF23598">
    <property type="entry name" value="LRR_14"/>
    <property type="match status" value="1"/>
</dbReference>
<keyword evidence="3" id="KW-0677">Repeat</keyword>
<keyword evidence="6" id="KW-0067">ATP-binding</keyword>
<dbReference type="Gene3D" id="1.20.5.4130">
    <property type="match status" value="1"/>
</dbReference>
<dbReference type="GO" id="GO:0043531">
    <property type="term" value="F:ADP binding"/>
    <property type="evidence" value="ECO:0007669"/>
    <property type="project" value="InterPro"/>
</dbReference>
<dbReference type="Gene3D" id="1.10.10.10">
    <property type="entry name" value="Winged helix-like DNA-binding domain superfamily/Winged helix DNA-binding domain"/>
    <property type="match status" value="1"/>
</dbReference>
<proteinExistence type="inferred from homology"/>
<keyword evidence="7" id="KW-0175">Coiled coil</keyword>
<feature type="domain" description="Disease resistance protein winged helix" evidence="10">
    <location>
        <begin position="414"/>
        <end position="484"/>
    </location>
</feature>
<dbReference type="CDD" id="cd14798">
    <property type="entry name" value="RX-CC_like"/>
    <property type="match status" value="1"/>
</dbReference>
<dbReference type="InterPro" id="IPR002182">
    <property type="entry name" value="NB-ARC"/>
</dbReference>
<dbReference type="Pfam" id="PF00931">
    <property type="entry name" value="NB-ARC"/>
    <property type="match status" value="1"/>
</dbReference>
<evidence type="ECO:0000259" key="9">
    <source>
        <dbReference type="Pfam" id="PF18052"/>
    </source>
</evidence>
<dbReference type="AlphaFoldDB" id="A0A8X8Z3U2"/>
<evidence type="ECO:0000256" key="1">
    <source>
        <dbReference type="ARBA" id="ARBA00008894"/>
    </source>
</evidence>
<dbReference type="InterPro" id="IPR027417">
    <property type="entry name" value="P-loop_NTPase"/>
</dbReference>
<dbReference type="Gene3D" id="3.40.50.300">
    <property type="entry name" value="P-loop containing nucleotide triphosphate hydrolases"/>
    <property type="match status" value="1"/>
</dbReference>
<dbReference type="Proteomes" id="UP000298416">
    <property type="component" value="Unassembled WGS sequence"/>
</dbReference>
<feature type="domain" description="Disease resistance N-terminal" evidence="9">
    <location>
        <begin position="5"/>
        <end position="95"/>
    </location>
</feature>
<dbReference type="OrthoDB" id="1658288at2759"/>
<dbReference type="Gene3D" id="1.10.8.430">
    <property type="entry name" value="Helical domain of apoptotic protease-activating factors"/>
    <property type="match status" value="1"/>
</dbReference>
<dbReference type="Pfam" id="PF18052">
    <property type="entry name" value="Rx_N"/>
    <property type="match status" value="1"/>
</dbReference>
<name>A0A8X8Z3U2_SALSN</name>
<keyword evidence="5" id="KW-0611">Plant defense</keyword>
<sequence length="876" mass="99484">MADAAVEFLLNNLKDLLLYHSHLLTDSKQQIENLETDLRLFKAFLRDSVKKRREDERTGELVRSIRDVVYEVEDAIDAFVTHAMEKKSTTSLLKFWKPSANLENIGAKVEEVKRKVEEARVDFAGLNVDDEDNYAKLEVVLPPRQKDVVGFTDVAEELVGHLTKETNYFDVVSLVGMFGLGKTTLAWQIFNNPDIIYKFPVRIWLPISDTFSNKDIFLAILKEFTTINDELRRKDDKELAQIVASYLEIASFLIVLDDVRSQDDWERLRIALPPNNNKGKILITSRNKAVGSHVSHPQSHKELRFFTQEESWELLRVEALCNLDCPSDLEDVGRLIARNCGGLPLAIVVIGGILATKLSASDMDATKKEWEKVSTCVNTYLTENDPADRIKKFIFLSYDRLPYHLRACFLYLGVFPEDYAIPATKLIRMWIAEGFIQQNNDYSLEECGEMYLEELVSRNLVTVVKFKPNGKVKTCRIHDALRNFCRGEAGNENENFFQEIESGNGGSDLDKYRRLSIHSNVLKFISSKPLGHRVRSFICFSKEECSLPSENIPDFLVAFKLLRVLEAKPVRLARISNEMYQLVHARYISLSLDSSTLASKFSHLWNTQTLIIDTTSHTLEVKVDIWKLTQLRHFKTNASAILPKPSKDSKYGAELQTLGTISVESCTSELIERACNLKKLGIRGRLGMFLEGKIGSFDSLGKIKNLEKVKLVNDVGPKAAAEGQLRSLPQPYQFPSKLRSLTLVATYLNWNHMSTLSMLDNLEVLKLKDKAFMGNTWKPDDGGFRRLEFLHVGETDLTVWKASSHHFPKLRGLVLRNCEKLLGIPIGLADLTSLQMVELVYCKSAAASAKRIHEVKKATTQPQGYAFKLFIFPPTD</sequence>
<evidence type="ECO:0000256" key="7">
    <source>
        <dbReference type="SAM" id="Coils"/>
    </source>
</evidence>
<gene>
    <name evidence="12" type="ORF">SASPL_148888</name>
</gene>
<dbReference type="SUPFAM" id="SSF52540">
    <property type="entry name" value="P-loop containing nucleoside triphosphate hydrolases"/>
    <property type="match status" value="1"/>
</dbReference>
<dbReference type="GO" id="GO:0005524">
    <property type="term" value="F:ATP binding"/>
    <property type="evidence" value="ECO:0007669"/>
    <property type="project" value="UniProtKB-KW"/>
</dbReference>
<dbReference type="InterPro" id="IPR055414">
    <property type="entry name" value="LRR_R13L4/SHOC2-like"/>
</dbReference>
<accession>A0A8X8Z3U2</accession>
<feature type="domain" description="NB-ARC" evidence="8">
    <location>
        <begin position="153"/>
        <end position="319"/>
    </location>
</feature>
<comment type="similarity">
    <text evidence="1">Belongs to the disease resistance NB-LRR family.</text>
</comment>
<dbReference type="SUPFAM" id="SSF52058">
    <property type="entry name" value="L domain-like"/>
    <property type="match status" value="1"/>
</dbReference>
<reference evidence="12" key="2">
    <citation type="submission" date="2020-08" db="EMBL/GenBank/DDBJ databases">
        <title>Plant Genome Project.</title>
        <authorList>
            <person name="Zhang R.-G."/>
        </authorList>
    </citation>
    <scope>NUCLEOTIDE SEQUENCE</scope>
    <source>
        <strain evidence="12">Huo1</strain>
        <tissue evidence="12">Leaf</tissue>
    </source>
</reference>
<protein>
    <recommendedName>
        <fullName evidence="14">Disease resistance protein RPM1</fullName>
    </recommendedName>
</protein>
<keyword evidence="13" id="KW-1185">Reference proteome</keyword>
<evidence type="ECO:0008006" key="14">
    <source>
        <dbReference type="Google" id="ProtNLM"/>
    </source>
</evidence>
<comment type="caution">
    <text evidence="12">The sequence shown here is derived from an EMBL/GenBank/DDBJ whole genome shotgun (WGS) entry which is preliminary data.</text>
</comment>
<evidence type="ECO:0000256" key="6">
    <source>
        <dbReference type="ARBA" id="ARBA00022840"/>
    </source>
</evidence>
<dbReference type="InterPro" id="IPR038005">
    <property type="entry name" value="RX-like_CC"/>
</dbReference>
<feature type="coiled-coil region" evidence="7">
    <location>
        <begin position="102"/>
        <end position="129"/>
    </location>
</feature>
<evidence type="ECO:0000256" key="5">
    <source>
        <dbReference type="ARBA" id="ARBA00022821"/>
    </source>
</evidence>
<evidence type="ECO:0000313" key="13">
    <source>
        <dbReference type="Proteomes" id="UP000298416"/>
    </source>
</evidence>
<evidence type="ECO:0000256" key="3">
    <source>
        <dbReference type="ARBA" id="ARBA00022737"/>
    </source>
</evidence>
<evidence type="ECO:0000259" key="10">
    <source>
        <dbReference type="Pfam" id="PF23559"/>
    </source>
</evidence>
<dbReference type="GO" id="GO:0098542">
    <property type="term" value="P:defense response to other organism"/>
    <property type="evidence" value="ECO:0007669"/>
    <property type="project" value="TreeGrafter"/>
</dbReference>
<dbReference type="InterPro" id="IPR036388">
    <property type="entry name" value="WH-like_DNA-bd_sf"/>
</dbReference>
<evidence type="ECO:0000313" key="12">
    <source>
        <dbReference type="EMBL" id="KAG6391137.1"/>
    </source>
</evidence>
<dbReference type="GO" id="GO:0051607">
    <property type="term" value="P:defense response to virus"/>
    <property type="evidence" value="ECO:0007669"/>
    <property type="project" value="UniProtKB-ARBA"/>
</dbReference>